<keyword evidence="2" id="KW-1185">Reference proteome</keyword>
<dbReference type="InterPro" id="IPR022254">
    <property type="entry name" value="DUF3775"/>
</dbReference>
<name>A0A2T5V5U2_9HYPH</name>
<dbReference type="EMBL" id="QAYG01000008">
    <property type="protein sequence ID" value="PTW59111.1"/>
    <property type="molecule type" value="Genomic_DNA"/>
</dbReference>
<organism evidence="1 2">
    <name type="scientific">Breoghania corrubedonensis</name>
    <dbReference type="NCBI Taxonomy" id="665038"/>
    <lineage>
        <taxon>Bacteria</taxon>
        <taxon>Pseudomonadati</taxon>
        <taxon>Pseudomonadota</taxon>
        <taxon>Alphaproteobacteria</taxon>
        <taxon>Hyphomicrobiales</taxon>
        <taxon>Stappiaceae</taxon>
        <taxon>Breoghania</taxon>
    </lineage>
</organism>
<protein>
    <submittedName>
        <fullName evidence="1">Uncharacterized protein DUF3775</fullName>
    </submittedName>
</protein>
<proteinExistence type="predicted"/>
<dbReference type="RefSeq" id="WP_107991170.1">
    <property type="nucleotide sequence ID" value="NZ_QAYG01000008.1"/>
</dbReference>
<sequence>MAVELALNPDTVRMIVEKARAVSGTMQDTFEGGHEGEVEFDAENLAEAHRHEGLAEEESDDLTEDELVSLLNDLNVDEAAELVAITWIGRGDYEPADLEGAIEDARNRALGPTARYLARMSFLADYLEAGLDALDL</sequence>
<gene>
    <name evidence="1" type="ORF">C8N35_108148</name>
</gene>
<accession>A0A2T5V5U2</accession>
<comment type="caution">
    <text evidence="1">The sequence shown here is derived from an EMBL/GenBank/DDBJ whole genome shotgun (WGS) entry which is preliminary data.</text>
</comment>
<reference evidence="1 2" key="1">
    <citation type="submission" date="2018-04" db="EMBL/GenBank/DDBJ databases">
        <title>Genomic Encyclopedia of Archaeal and Bacterial Type Strains, Phase II (KMG-II): from individual species to whole genera.</title>
        <authorList>
            <person name="Goeker M."/>
        </authorList>
    </citation>
    <scope>NUCLEOTIDE SEQUENCE [LARGE SCALE GENOMIC DNA]</scope>
    <source>
        <strain evidence="1 2">DSM 23382</strain>
    </source>
</reference>
<dbReference type="Pfam" id="PF12616">
    <property type="entry name" value="DUF3775"/>
    <property type="match status" value="1"/>
</dbReference>
<dbReference type="AlphaFoldDB" id="A0A2T5V5U2"/>
<evidence type="ECO:0000313" key="1">
    <source>
        <dbReference type="EMBL" id="PTW59111.1"/>
    </source>
</evidence>
<dbReference type="OrthoDB" id="5641374at2"/>
<evidence type="ECO:0000313" key="2">
    <source>
        <dbReference type="Proteomes" id="UP000244081"/>
    </source>
</evidence>
<dbReference type="Proteomes" id="UP000244081">
    <property type="component" value="Unassembled WGS sequence"/>
</dbReference>